<accession>A0A7S0P5R3</accession>
<evidence type="ECO:0000313" key="3">
    <source>
        <dbReference type="EMBL" id="CAD8552405.1"/>
    </source>
</evidence>
<evidence type="ECO:0000259" key="2">
    <source>
        <dbReference type="Pfam" id="PF02978"/>
    </source>
</evidence>
<name>A0A7S0P5R3_9EUKA</name>
<organism evidence="3">
    <name type="scientific">Calcidiscus leptoporus</name>
    <dbReference type="NCBI Taxonomy" id="127549"/>
    <lineage>
        <taxon>Eukaryota</taxon>
        <taxon>Haptista</taxon>
        <taxon>Haptophyta</taxon>
        <taxon>Prymnesiophyceae</taxon>
        <taxon>Coccolithales</taxon>
        <taxon>Calcidiscaceae</taxon>
        <taxon>Calcidiscus</taxon>
    </lineage>
</organism>
<dbReference type="Pfam" id="PF02978">
    <property type="entry name" value="SRP_SPB"/>
    <property type="match status" value="1"/>
</dbReference>
<feature type="compositionally biased region" description="Basic residues" evidence="1">
    <location>
        <begin position="147"/>
        <end position="163"/>
    </location>
</feature>
<dbReference type="Gene3D" id="1.10.260.30">
    <property type="entry name" value="Signal recognition particle, SRP54 subunit, M-domain"/>
    <property type="match status" value="1"/>
</dbReference>
<dbReference type="GO" id="GO:0008312">
    <property type="term" value="F:7S RNA binding"/>
    <property type="evidence" value="ECO:0007669"/>
    <property type="project" value="InterPro"/>
</dbReference>
<dbReference type="SUPFAM" id="SSF47446">
    <property type="entry name" value="Signal peptide-binding domain"/>
    <property type="match status" value="1"/>
</dbReference>
<evidence type="ECO:0000256" key="1">
    <source>
        <dbReference type="SAM" id="MobiDB-lite"/>
    </source>
</evidence>
<dbReference type="GO" id="GO:0006614">
    <property type="term" value="P:SRP-dependent cotranslational protein targeting to membrane"/>
    <property type="evidence" value="ECO:0007669"/>
    <property type="project" value="InterPro"/>
</dbReference>
<protein>
    <recommendedName>
        <fullName evidence="2">Signal recognition particle SRP54 subunit M-domain domain-containing protein</fullName>
    </recommendedName>
</protein>
<dbReference type="InterPro" id="IPR004125">
    <property type="entry name" value="Signal_recog_particle_SRP54_M"/>
</dbReference>
<dbReference type="GO" id="GO:0048500">
    <property type="term" value="C:signal recognition particle"/>
    <property type="evidence" value="ECO:0007669"/>
    <property type="project" value="InterPro"/>
</dbReference>
<dbReference type="EMBL" id="HBER01055513">
    <property type="protein sequence ID" value="CAD8552405.1"/>
    <property type="molecule type" value="Transcribed_RNA"/>
</dbReference>
<sequence>MEVEVACGVCVWLCVQTGDLTFNDFLAMSEAFTRMDGSMPGLPGQLSVAQIEETRDKIEKHQKIVNVMLDEEREQPQMLIDDLKAGGSKPGPRMQRLAVASGQPETEVALFVMQFEAMRESTRRIAAGEDPDEVTESMSAPPGSNRAARRAAKKTKAKKAKSS</sequence>
<reference evidence="3" key="1">
    <citation type="submission" date="2021-01" db="EMBL/GenBank/DDBJ databases">
        <authorList>
            <person name="Corre E."/>
            <person name="Pelletier E."/>
            <person name="Niang G."/>
            <person name="Scheremetjew M."/>
            <person name="Finn R."/>
            <person name="Kale V."/>
            <person name="Holt S."/>
            <person name="Cochrane G."/>
            <person name="Meng A."/>
            <person name="Brown T."/>
            <person name="Cohen L."/>
        </authorList>
    </citation>
    <scope>NUCLEOTIDE SEQUENCE</scope>
    <source>
        <strain evidence="3">RCC1130</strain>
    </source>
</reference>
<dbReference type="AlphaFoldDB" id="A0A7S0P5R3"/>
<gene>
    <name evidence="3" type="ORF">CLEP1334_LOCUS27696</name>
</gene>
<proteinExistence type="predicted"/>
<feature type="region of interest" description="Disordered" evidence="1">
    <location>
        <begin position="122"/>
        <end position="163"/>
    </location>
</feature>
<feature type="domain" description="Signal recognition particle SRP54 subunit M-domain" evidence="2">
    <location>
        <begin position="20"/>
        <end position="120"/>
    </location>
</feature>
<dbReference type="InterPro" id="IPR036891">
    <property type="entry name" value="Signal_recog_part_SRP54_M_sf"/>
</dbReference>